<dbReference type="PANTHER" id="PTHR34219">
    <property type="entry name" value="IRON-REGULATED INNER MEMBRANE PROTEIN-RELATED"/>
    <property type="match status" value="1"/>
</dbReference>
<name>A0A1X7E4S2_9MICC</name>
<dbReference type="EMBL" id="FXAC01000020">
    <property type="protein sequence ID" value="SMF26753.1"/>
    <property type="molecule type" value="Genomic_DNA"/>
</dbReference>
<gene>
    <name evidence="2" type="ORF">SAMN06296028_12047</name>
</gene>
<keyword evidence="3" id="KW-1185">Reference proteome</keyword>
<reference evidence="3" key="1">
    <citation type="submission" date="2017-04" db="EMBL/GenBank/DDBJ databases">
        <authorList>
            <person name="Varghese N."/>
            <person name="Submissions S."/>
        </authorList>
    </citation>
    <scope>NUCLEOTIDE SEQUENCE [LARGE SCALE GENOMIC DNA]</scope>
    <source>
        <strain evidence="3">NIO-1021</strain>
    </source>
</reference>
<evidence type="ECO:0000256" key="1">
    <source>
        <dbReference type="SAM" id="SignalP"/>
    </source>
</evidence>
<keyword evidence="1" id="KW-0732">Signal</keyword>
<evidence type="ECO:0000313" key="3">
    <source>
        <dbReference type="Proteomes" id="UP000192929"/>
    </source>
</evidence>
<accession>A0A1X7E4S2</accession>
<feature type="chain" id="PRO_5038880943" evidence="1">
    <location>
        <begin position="21"/>
        <end position="186"/>
    </location>
</feature>
<proteinExistence type="predicted"/>
<evidence type="ECO:0000313" key="2">
    <source>
        <dbReference type="EMBL" id="SMF26753.1"/>
    </source>
</evidence>
<feature type="signal peptide" evidence="1">
    <location>
        <begin position="1"/>
        <end position="20"/>
    </location>
</feature>
<dbReference type="PANTHER" id="PTHR34219:SF1">
    <property type="entry name" value="PEPSY DOMAIN-CONTAINING PROTEIN"/>
    <property type="match status" value="1"/>
</dbReference>
<sequence>MFFSVLALVVPALVSCHALRPVPLAYLLPPCAWSPVRAPPTPGSWPCCKDCTLPLRTTIDRLYRDLLLGEPGRLYSELAASWLGVMAVSRIVLVVLHRRRVGRGRCARVTLDPRPGEANAYRRTRSCHTATGVWLALDFLFLASSGLTCSAHAGGGCLYGFRQAARATDGSSPRWWCSARSFGLRG</sequence>
<dbReference type="RefSeq" id="WP_240505762.1">
    <property type="nucleotide sequence ID" value="NZ_FXAC01000020.1"/>
</dbReference>
<dbReference type="InterPro" id="IPR005625">
    <property type="entry name" value="PepSY-ass_TM"/>
</dbReference>
<dbReference type="Proteomes" id="UP000192929">
    <property type="component" value="Unassembled WGS sequence"/>
</dbReference>
<dbReference type="Pfam" id="PF03929">
    <property type="entry name" value="PepSY_TM"/>
    <property type="match status" value="1"/>
</dbReference>
<protein>
    <submittedName>
        <fullName evidence="2">PepSY-associated TM region</fullName>
    </submittedName>
</protein>
<dbReference type="AlphaFoldDB" id="A0A1X7E4S2"/>
<organism evidence="2 3">
    <name type="scientific">Kocuria marina subsp. indica</name>
    <dbReference type="NCBI Taxonomy" id="1049583"/>
    <lineage>
        <taxon>Bacteria</taxon>
        <taxon>Bacillati</taxon>
        <taxon>Actinomycetota</taxon>
        <taxon>Actinomycetes</taxon>
        <taxon>Micrococcales</taxon>
        <taxon>Micrococcaceae</taxon>
        <taxon>Kocuria</taxon>
    </lineage>
</organism>